<gene>
    <name evidence="1" type="ORF">BXT89_10535</name>
</gene>
<organism evidence="1 2">
    <name type="scientific">Halopseudomonas pachastrellae</name>
    <dbReference type="NCBI Taxonomy" id="254161"/>
    <lineage>
        <taxon>Bacteria</taxon>
        <taxon>Pseudomonadati</taxon>
        <taxon>Pseudomonadota</taxon>
        <taxon>Gammaproteobacteria</taxon>
        <taxon>Pseudomonadales</taxon>
        <taxon>Pseudomonadaceae</taxon>
        <taxon>Halopseudomonas</taxon>
    </lineage>
</organism>
<dbReference type="STRING" id="254161.SAMN05216256_11572"/>
<keyword evidence="2" id="KW-1185">Reference proteome</keyword>
<dbReference type="NCBIfam" id="TIGR03359">
    <property type="entry name" value="VI_chp_6"/>
    <property type="match status" value="1"/>
</dbReference>
<name>A0A1S8DER8_9GAMM</name>
<dbReference type="Proteomes" id="UP000242847">
    <property type="component" value="Unassembled WGS sequence"/>
</dbReference>
<accession>A0A1S8DER8</accession>
<dbReference type="OrthoDB" id="9763676at2"/>
<proteinExistence type="predicted"/>
<reference evidence="1 2" key="1">
    <citation type="submission" date="2017-01" db="EMBL/GenBank/DDBJ databases">
        <title>Draft genome sequence of Pseudomonas pachastrellae type strain CCUG 46540T from a deep sea.</title>
        <authorList>
            <person name="Gomila M."/>
            <person name="Mulet M."/>
            <person name="Lalucat J."/>
            <person name="Garcia-Valdes E."/>
        </authorList>
    </citation>
    <scope>NUCLEOTIDE SEQUENCE [LARGE SCALE GENOMIC DNA]</scope>
    <source>
        <strain evidence="1 2">CCUG 46540</strain>
    </source>
</reference>
<comment type="caution">
    <text evidence="1">The sequence shown here is derived from an EMBL/GenBank/DDBJ whole genome shotgun (WGS) entry which is preliminary data.</text>
</comment>
<dbReference type="AlphaFoldDB" id="A0A1S8DER8"/>
<dbReference type="PANTHER" id="PTHR35370:SF4">
    <property type="entry name" value="TYPE VI SECRETION SYSTEM BASEPLATE SUBUNIT TSSF"/>
    <property type="match status" value="1"/>
</dbReference>
<dbReference type="RefSeq" id="WP_083727443.1">
    <property type="nucleotide sequence ID" value="NZ_FOUD01000015.1"/>
</dbReference>
<dbReference type="InterPro" id="IPR010272">
    <property type="entry name" value="T6SS_TssF"/>
</dbReference>
<dbReference type="PANTHER" id="PTHR35370">
    <property type="entry name" value="CYTOPLASMIC PROTEIN-RELATED-RELATED"/>
    <property type="match status" value="1"/>
</dbReference>
<sequence length="592" mass="67195">MSFNHYYQSELSALREQGREFARRNPALAPYLESSSSDPDVERLLEGVAFLTGRLRQKLDDELPELTHSLMHLLWPNCMRPLPSFAMLQFEPLKRPLPELLVLAQTPVESHPVDGVRCRFRTAGPTRLLPLDLEHVSYHSHSLGARLELRLQLTAEGSLNSVKLDTLRLHLSGDEHVSRNLYLFLTQHLQSIGVQALDADGQPLGAEHCSLTLPSDHLTAAGFEAEQALLPYADNTFNGYRHLQEYFAFAEKFLFVELKGLEQWQQRAGDSLKTARALSLQFELRHPDCRQISPGREHLRLHCAPIVNLFAHDATPIRLDGRQDRYLLRPSELPGEHCGIFSVDRVTGWKPGGMGYRRYAPFEAFEHDRRLGSSEPVPCYSLRQYPSLLGDNPDSYLCFAPQAQDQQETLSVELTCTNHHLPTRLAQGDICLPCEGTPEFIQFRNIGRVTPSYAPPLHEDGLWRLISNMALNYQSLEDIGALRRVLGSYDLPRHYDQQAARVSQQRLDGLIRVAHRQVARLQQGLPLRGIRTELQLDAQRYNGAGDLYLFCSVLNEFLAHHAGLNTYHELSVSTLQGDAYQWVPRMGQQPLF</sequence>
<dbReference type="PIRSF" id="PIRSF028304">
    <property type="entry name" value="UCP028304"/>
    <property type="match status" value="1"/>
</dbReference>
<protein>
    <submittedName>
        <fullName evidence="1">Type VI secretion protein</fullName>
    </submittedName>
</protein>
<dbReference type="EMBL" id="MUBC01000020">
    <property type="protein sequence ID" value="ONM43894.1"/>
    <property type="molecule type" value="Genomic_DNA"/>
</dbReference>
<evidence type="ECO:0000313" key="1">
    <source>
        <dbReference type="EMBL" id="ONM43894.1"/>
    </source>
</evidence>
<evidence type="ECO:0000313" key="2">
    <source>
        <dbReference type="Proteomes" id="UP000242847"/>
    </source>
</evidence>
<dbReference type="Pfam" id="PF05947">
    <property type="entry name" value="T6SS_TssF"/>
    <property type="match status" value="1"/>
</dbReference>